<dbReference type="SMART" id="SM00703">
    <property type="entry name" value="NRF"/>
    <property type="match status" value="1"/>
</dbReference>
<feature type="transmembrane region" description="Helical" evidence="2">
    <location>
        <begin position="192"/>
        <end position="215"/>
    </location>
</feature>
<dbReference type="InterPro" id="IPR006621">
    <property type="entry name" value="Nose-resist-to-fluoxetine_N"/>
</dbReference>
<feature type="signal peptide" evidence="3">
    <location>
        <begin position="1"/>
        <end position="23"/>
    </location>
</feature>
<feature type="transmembrane region" description="Helical" evidence="2">
    <location>
        <begin position="423"/>
        <end position="445"/>
    </location>
</feature>
<dbReference type="GO" id="GO:0016747">
    <property type="term" value="F:acyltransferase activity, transferring groups other than amino-acyl groups"/>
    <property type="evidence" value="ECO:0007669"/>
    <property type="project" value="InterPro"/>
</dbReference>
<feature type="transmembrane region" description="Helical" evidence="2">
    <location>
        <begin position="452"/>
        <end position="473"/>
    </location>
</feature>
<accession>A0A6P4ZLN8</accession>
<evidence type="ECO:0000256" key="2">
    <source>
        <dbReference type="SAM" id="Phobius"/>
    </source>
</evidence>
<dbReference type="PANTHER" id="PTHR11161">
    <property type="entry name" value="O-ACYLTRANSFERASE"/>
    <property type="match status" value="1"/>
</dbReference>
<reference evidence="6" key="1">
    <citation type="submission" date="2025-08" db="UniProtKB">
        <authorList>
            <consortium name="RefSeq"/>
        </authorList>
    </citation>
    <scope>IDENTIFICATION</scope>
    <source>
        <tissue evidence="6">Gonad</tissue>
    </source>
</reference>
<evidence type="ECO:0000256" key="3">
    <source>
        <dbReference type="SAM" id="SignalP"/>
    </source>
</evidence>
<feature type="transmembrane region" description="Helical" evidence="2">
    <location>
        <begin position="521"/>
        <end position="542"/>
    </location>
</feature>
<dbReference type="Proteomes" id="UP000515135">
    <property type="component" value="Unplaced"/>
</dbReference>
<feature type="transmembrane region" description="Helical" evidence="2">
    <location>
        <begin position="562"/>
        <end position="586"/>
    </location>
</feature>
<evidence type="ECO:0000256" key="1">
    <source>
        <dbReference type="SAM" id="MobiDB-lite"/>
    </source>
</evidence>
<evidence type="ECO:0000259" key="4">
    <source>
        <dbReference type="SMART" id="SM00703"/>
    </source>
</evidence>
<evidence type="ECO:0000313" key="6">
    <source>
        <dbReference type="RefSeq" id="XP_019637703.1"/>
    </source>
</evidence>
<feature type="transmembrane region" description="Helical" evidence="2">
    <location>
        <begin position="358"/>
        <end position="379"/>
    </location>
</feature>
<feature type="transmembrane region" description="Helical" evidence="2">
    <location>
        <begin position="628"/>
        <end position="657"/>
    </location>
</feature>
<dbReference type="AlphaFoldDB" id="A0A6P4ZLN8"/>
<keyword evidence="2" id="KW-1133">Transmembrane helix</keyword>
<dbReference type="OrthoDB" id="118951at2759"/>
<organism evidence="5 6">
    <name type="scientific">Branchiostoma belcheri</name>
    <name type="common">Amphioxus</name>
    <dbReference type="NCBI Taxonomy" id="7741"/>
    <lineage>
        <taxon>Eukaryota</taxon>
        <taxon>Metazoa</taxon>
        <taxon>Chordata</taxon>
        <taxon>Cephalochordata</taxon>
        <taxon>Leptocardii</taxon>
        <taxon>Amphioxiformes</taxon>
        <taxon>Branchiostomatidae</taxon>
        <taxon>Branchiostoma</taxon>
    </lineage>
</organism>
<feature type="region of interest" description="Disordered" evidence="1">
    <location>
        <begin position="667"/>
        <end position="686"/>
    </location>
</feature>
<sequence length="736" mass="82233">MATKVGLVVAILSLACCSTTVEGQFSPSFYETWGYYIQLASTKPIDWNTTIGYLIAGQVQQSCYDQSSKLHTDMTAGLSYAVQMLDSTGKFTPSALFEGGYDDFGSFKGCRDRIQYAPDVPKDLKPMYCLVGWAGIAPELTGYARSYVNGLCVPNTCSDLDVTLLAGTGLLGIKPMPSWFPVGVLCQREEDYATFSTGAIVAICFIAVILLMLLISTLYEFIINVSCTQEKVKSITKSKTGRFFLSFSVYSNTKKVFDTYQPPGQLPALHGIRVISTLWIIYGHTDFFTDNAITTNIRQRYEWSSERWYFIRGSMDMAVDTFLLLSALLVSYLFMKQLKKNEGSFTGKDLLLHYLHRYWRLTPVYGFLIMIFACLMVYMGTGPMWASPGNLAMGNVAACQSWVWTNLLYINNWFNGEAECFGWAWYLGVDMQLYIVAPGLLVLLYKKPKLGVGLVTFLTVLSMALTGILYHFLVNVPSGSYYATVYKFTFTRMGPYMVGLLMGFILFKINRKVPKTGLTKALMLFGWLAAAGFALLFVAAPAWMGSPYSVYGQPAWRAWDRTVFSCTVAWVVFACCVGYGGIITELLSWSGWVPLSRLTYTAYLVHPIVMHVHTMSLKTPLFYTADNWWFLFLAYSFLAFLCGFVATIMVELPFFGLEKLIFPQRRGRDSSKAPNNATNEAHDNQALEMGEIDKSVDATANGQGVIMKNHDGIPGHANGDWAVTVPANQETFDQKL</sequence>
<evidence type="ECO:0000313" key="5">
    <source>
        <dbReference type="Proteomes" id="UP000515135"/>
    </source>
</evidence>
<dbReference type="GeneID" id="109480014"/>
<feature type="chain" id="PRO_5027981343" evidence="3">
    <location>
        <begin position="24"/>
        <end position="736"/>
    </location>
</feature>
<feature type="transmembrane region" description="Helical" evidence="2">
    <location>
        <begin position="317"/>
        <end position="335"/>
    </location>
</feature>
<dbReference type="RefSeq" id="XP_019637703.1">
    <property type="nucleotide sequence ID" value="XM_019782144.1"/>
</dbReference>
<dbReference type="Pfam" id="PF20146">
    <property type="entry name" value="NRF"/>
    <property type="match status" value="1"/>
</dbReference>
<feature type="transmembrane region" description="Helical" evidence="2">
    <location>
        <begin position="493"/>
        <end position="509"/>
    </location>
</feature>
<dbReference type="PANTHER" id="PTHR11161:SF0">
    <property type="entry name" value="O-ACYLTRANSFERASE LIKE PROTEIN"/>
    <property type="match status" value="1"/>
</dbReference>
<dbReference type="PROSITE" id="PS51257">
    <property type="entry name" value="PROKAR_LIPOPROTEIN"/>
    <property type="match status" value="1"/>
</dbReference>
<gene>
    <name evidence="6" type="primary">LOC109480014</name>
</gene>
<dbReference type="InterPro" id="IPR052728">
    <property type="entry name" value="O2_lipid_transport_reg"/>
</dbReference>
<dbReference type="KEGG" id="bbel:109480014"/>
<keyword evidence="2" id="KW-0472">Membrane</keyword>
<keyword evidence="2" id="KW-0812">Transmembrane</keyword>
<keyword evidence="5" id="KW-1185">Reference proteome</keyword>
<protein>
    <submittedName>
        <fullName evidence="6">O-acyltransferase like protein-like</fullName>
    </submittedName>
</protein>
<name>A0A6P4ZLN8_BRABE</name>
<dbReference type="Pfam" id="PF01757">
    <property type="entry name" value="Acyl_transf_3"/>
    <property type="match status" value="1"/>
</dbReference>
<feature type="domain" description="Nose resistant-to-fluoxetine protein N-terminal" evidence="4">
    <location>
        <begin position="60"/>
        <end position="188"/>
    </location>
</feature>
<proteinExistence type="predicted"/>
<keyword evidence="3" id="KW-0732">Signal</keyword>
<dbReference type="InterPro" id="IPR002656">
    <property type="entry name" value="Acyl_transf_3_dom"/>
</dbReference>